<sequence>MEFKFKSAFLYFKEKLLIIMMRTLILLCCTVTFGFSPNSGLSQNAKIVIDTDITMSVEQIFELIKTQTDYKFIYRSDVIQNAPSVQLEKGIVKAGELLNKVLSPISCTFEFTENNTVIVQRKSNIDLIPQENVIKGTITDEANVPIAGATIMIKGTSRGVASDFDGGYQIKIPSQSQNAVLIFSYVGFLKQEINVGSQSKIDIQMKPDISGLDEVVVVGYGTSKKKFVTGAISTLSKEVLETNTFPTIGSMIQGQLPGVYVVSGSGVPGSSVRIRIRGDATLNSGADPLIVINGVPMPDEFDINDISPNDISALDVLKGASASAIYGSRALAGVIQITTKRGTKYTKPVISYSVTTSTKALGDKVNQLNAEDFRTLHAEGVLNYMRSRRGIRGAGSDQYATDAEVRAWDGSQFDYDYYLDRADIQDHHTDWLDLLLGNGNTTTHNLSMRGGDENMQYSFSYNDHTEEGIVVGTKFKRNTLSLNFDNRFSDKVKMGFSILGGTNSRKNGDATIRTATNMRPDLKAFNDDGSYFIDFYERTFGPPWAQTTILRARDNPLVLAKEVKNDNLGRNVNLTPYIEINPFKDLTFRSQYSYYVATTEGYQYHPSFTDRSLLQFRSLTTDGGGLLTTRESEVTSKIFTNYLSYLKEINEHDISATLGMEWNKRISSSEASVYEGFPDDYILNTPGDATEFVGSAYNEQQTSSIGYFARANYQYKKRYLLEASGRIDGSSRFGVNNQYAFFPSISAGYIVSSEPFFEGIKNTLNLFKLRVSYGKSGNDRVGAYEHLARVGSASAYLNNPTSRITSLANPDLKWETSTEYNFGLDFGFMKGNKIRGSIDVYNKDVDDMLLSRSLPPSTSSDIISSNIGAINNKGIEIGLSAVIVQNEKLTFDLGANISKNKNKLVSFGDRERGSSLSNPSSTVIGNLVYEVGQPLGQIFGFQTDGLFQSYDEIDEIEAIDPDTRYQESFYNTIPGHIKFVDNTGDGRVTQKRSWNDDPEDRVVIGSTQPDYTGGVYMNFEYEGFRLNVRSTFQIGGDKYWAYGEDQFGTVNTDPSNRDAIALQRWTPNNPNAKYPAFMNQYFTNKLNDFWLYDASHFRIQEIVLSYDLSKKVLEKTNFIKRFTLFGSVNNVVTFTKYPGYGLGEFGFVPNGSGSSPSSTIGTVYDNSSYPQERTFRFGVRIDF</sequence>
<evidence type="ECO:0000256" key="5">
    <source>
        <dbReference type="ARBA" id="ARBA00022729"/>
    </source>
</evidence>
<evidence type="ECO:0000256" key="11">
    <source>
        <dbReference type="RuleBase" id="RU003357"/>
    </source>
</evidence>
<gene>
    <name evidence="14" type="ORF">N1F79_09250</name>
</gene>
<evidence type="ECO:0000256" key="1">
    <source>
        <dbReference type="ARBA" id="ARBA00004571"/>
    </source>
</evidence>
<dbReference type="InterPro" id="IPR039426">
    <property type="entry name" value="TonB-dep_rcpt-like"/>
</dbReference>
<keyword evidence="9 10" id="KW-0998">Cell outer membrane</keyword>
<keyword evidence="5" id="KW-0732">Signal</keyword>
<dbReference type="Gene3D" id="2.170.130.10">
    <property type="entry name" value="TonB-dependent receptor, plug domain"/>
    <property type="match status" value="1"/>
</dbReference>
<keyword evidence="3 10" id="KW-1134">Transmembrane beta strand</keyword>
<evidence type="ECO:0000313" key="14">
    <source>
        <dbReference type="EMBL" id="MEF3833315.1"/>
    </source>
</evidence>
<evidence type="ECO:0000256" key="8">
    <source>
        <dbReference type="ARBA" id="ARBA00023170"/>
    </source>
</evidence>
<keyword evidence="2 10" id="KW-0813">Transport</keyword>
<keyword evidence="8 14" id="KW-0675">Receptor</keyword>
<keyword evidence="7 10" id="KW-0472">Membrane</keyword>
<comment type="caution">
    <text evidence="14">The sequence shown here is derived from an EMBL/GenBank/DDBJ whole genome shotgun (WGS) entry which is preliminary data.</text>
</comment>
<proteinExistence type="inferred from homology"/>
<dbReference type="Pfam" id="PF00593">
    <property type="entry name" value="TonB_dep_Rec_b-barrel"/>
    <property type="match status" value="1"/>
</dbReference>
<feature type="domain" description="TonB-dependent receptor-like beta-barrel" evidence="12">
    <location>
        <begin position="522"/>
        <end position="1131"/>
    </location>
</feature>
<evidence type="ECO:0000256" key="9">
    <source>
        <dbReference type="ARBA" id="ARBA00023237"/>
    </source>
</evidence>
<dbReference type="EMBL" id="JAODOP010000004">
    <property type="protein sequence ID" value="MEF3833315.1"/>
    <property type="molecule type" value="Genomic_DNA"/>
</dbReference>
<dbReference type="Pfam" id="PF07715">
    <property type="entry name" value="Plug"/>
    <property type="match status" value="1"/>
</dbReference>
<protein>
    <submittedName>
        <fullName evidence="14">TonB-dependent receptor</fullName>
    </submittedName>
</protein>
<evidence type="ECO:0000313" key="15">
    <source>
        <dbReference type="Proteomes" id="UP001337305"/>
    </source>
</evidence>
<evidence type="ECO:0000256" key="6">
    <source>
        <dbReference type="ARBA" id="ARBA00023077"/>
    </source>
</evidence>
<comment type="similarity">
    <text evidence="10 11">Belongs to the TonB-dependent receptor family.</text>
</comment>
<dbReference type="InterPro" id="IPR000531">
    <property type="entry name" value="Beta-barrel_TonB"/>
</dbReference>
<dbReference type="InterPro" id="IPR012910">
    <property type="entry name" value="Plug_dom"/>
</dbReference>
<dbReference type="SUPFAM" id="SSF49464">
    <property type="entry name" value="Carboxypeptidase regulatory domain-like"/>
    <property type="match status" value="1"/>
</dbReference>
<evidence type="ECO:0000256" key="4">
    <source>
        <dbReference type="ARBA" id="ARBA00022692"/>
    </source>
</evidence>
<evidence type="ECO:0000256" key="10">
    <source>
        <dbReference type="PROSITE-ProRule" id="PRU01360"/>
    </source>
</evidence>
<keyword evidence="4 10" id="KW-0812">Transmembrane</keyword>
<dbReference type="PANTHER" id="PTHR30069:SF29">
    <property type="entry name" value="HEMOGLOBIN AND HEMOGLOBIN-HAPTOGLOBIN-BINDING PROTEIN 1-RELATED"/>
    <property type="match status" value="1"/>
</dbReference>
<dbReference type="InterPro" id="IPR023996">
    <property type="entry name" value="TonB-dep_OMP_SusC/RagA"/>
</dbReference>
<dbReference type="NCBIfam" id="TIGR04056">
    <property type="entry name" value="OMP_RagA_SusC"/>
    <property type="match status" value="1"/>
</dbReference>
<keyword evidence="6 11" id="KW-0798">TonB box</keyword>
<dbReference type="Proteomes" id="UP001337305">
    <property type="component" value="Unassembled WGS sequence"/>
</dbReference>
<accession>A0ABU7XRF5</accession>
<dbReference type="InterPro" id="IPR036942">
    <property type="entry name" value="Beta-barrel_TonB_sf"/>
</dbReference>
<evidence type="ECO:0000256" key="3">
    <source>
        <dbReference type="ARBA" id="ARBA00022452"/>
    </source>
</evidence>
<dbReference type="PROSITE" id="PS52016">
    <property type="entry name" value="TONB_DEPENDENT_REC_3"/>
    <property type="match status" value="1"/>
</dbReference>
<dbReference type="PANTHER" id="PTHR30069">
    <property type="entry name" value="TONB-DEPENDENT OUTER MEMBRANE RECEPTOR"/>
    <property type="match status" value="1"/>
</dbReference>
<evidence type="ECO:0000256" key="2">
    <source>
        <dbReference type="ARBA" id="ARBA00022448"/>
    </source>
</evidence>
<dbReference type="InterPro" id="IPR008969">
    <property type="entry name" value="CarboxyPept-like_regulatory"/>
</dbReference>
<evidence type="ECO:0000256" key="7">
    <source>
        <dbReference type="ARBA" id="ARBA00023136"/>
    </source>
</evidence>
<dbReference type="RefSeq" id="WP_303305664.1">
    <property type="nucleotide sequence ID" value="NZ_JAODOP010000004.1"/>
</dbReference>
<evidence type="ECO:0000259" key="13">
    <source>
        <dbReference type="Pfam" id="PF07715"/>
    </source>
</evidence>
<name>A0ABU7XRF5_9FLAO</name>
<dbReference type="SUPFAM" id="SSF56935">
    <property type="entry name" value="Porins"/>
    <property type="match status" value="1"/>
</dbReference>
<reference evidence="14 15" key="1">
    <citation type="submission" date="2022-09" db="EMBL/GenBank/DDBJ databases">
        <title>Genome sequencing of Flavivirga sp. MEBiC05379.</title>
        <authorList>
            <person name="Oh H.-M."/>
            <person name="Kwon K.K."/>
            <person name="Park M.J."/>
            <person name="Yang S.-H."/>
        </authorList>
    </citation>
    <scope>NUCLEOTIDE SEQUENCE [LARGE SCALE GENOMIC DNA]</scope>
    <source>
        <strain evidence="14 15">MEBiC05379</strain>
    </source>
</reference>
<organism evidence="14 15">
    <name type="scientific">Flavivirga spongiicola</name>
    <dbReference type="NCBI Taxonomy" id="421621"/>
    <lineage>
        <taxon>Bacteria</taxon>
        <taxon>Pseudomonadati</taxon>
        <taxon>Bacteroidota</taxon>
        <taxon>Flavobacteriia</taxon>
        <taxon>Flavobacteriales</taxon>
        <taxon>Flavobacteriaceae</taxon>
        <taxon>Flavivirga</taxon>
    </lineage>
</organism>
<evidence type="ECO:0000259" key="12">
    <source>
        <dbReference type="Pfam" id="PF00593"/>
    </source>
</evidence>
<keyword evidence="15" id="KW-1185">Reference proteome</keyword>
<feature type="domain" description="TonB-dependent receptor plug" evidence="13">
    <location>
        <begin position="225"/>
        <end position="334"/>
    </location>
</feature>
<dbReference type="Gene3D" id="2.40.170.20">
    <property type="entry name" value="TonB-dependent receptor, beta-barrel domain"/>
    <property type="match status" value="1"/>
</dbReference>
<dbReference type="Pfam" id="PF13715">
    <property type="entry name" value="CarbopepD_reg_2"/>
    <property type="match status" value="1"/>
</dbReference>
<dbReference type="InterPro" id="IPR037066">
    <property type="entry name" value="Plug_dom_sf"/>
</dbReference>
<dbReference type="Gene3D" id="2.60.40.1120">
    <property type="entry name" value="Carboxypeptidase-like, regulatory domain"/>
    <property type="match status" value="1"/>
</dbReference>
<comment type="subcellular location">
    <subcellularLocation>
        <location evidence="1 10">Cell outer membrane</location>
        <topology evidence="1 10">Multi-pass membrane protein</topology>
    </subcellularLocation>
</comment>